<name>A0A0G1BDI6_9BACT</name>
<dbReference type="Gene3D" id="3.90.550.10">
    <property type="entry name" value="Spore Coat Polysaccharide Biosynthesis Protein SpsA, Chain A"/>
    <property type="match status" value="1"/>
</dbReference>
<reference evidence="2 3" key="1">
    <citation type="journal article" date="2015" name="Nature">
        <title>rRNA introns, odd ribosomes, and small enigmatic genomes across a large radiation of phyla.</title>
        <authorList>
            <person name="Brown C.T."/>
            <person name="Hug L.A."/>
            <person name="Thomas B.C."/>
            <person name="Sharon I."/>
            <person name="Castelle C.J."/>
            <person name="Singh A."/>
            <person name="Wilkins M.J."/>
            <person name="Williams K.H."/>
            <person name="Banfield J.F."/>
        </authorList>
    </citation>
    <scope>NUCLEOTIDE SEQUENCE [LARGE SCALE GENOMIC DNA]</scope>
</reference>
<evidence type="ECO:0000313" key="2">
    <source>
        <dbReference type="EMBL" id="KKS71234.1"/>
    </source>
</evidence>
<protein>
    <submittedName>
        <fullName evidence="2">Glycosyl transferase family 2</fullName>
    </submittedName>
</protein>
<sequence length="260" mass="29528">MNGISVIIVTFNNEETIKNCLGSIFLNSPGVEVIVVDNNSNDRTVDIIKGFRDKVILLQPGENLGFSKANNLGVDRAKLDFLIFLNPDTEVLQKSGLEKLREALVDNPDFGLLGPKLVYPNNEQQKSVRNLPTIARAFKEYILGIKGSYDFYLPDCESVCEVESVVGACMITRRDIFKKAERFDEKFFLYFEDLDLCRKVRNLGFKVGFYPEVKIKHYEGASGKGQKTNKLLHQSAKRFHGVLEYYLIQIIIRIGNRIHG</sequence>
<evidence type="ECO:0000313" key="3">
    <source>
        <dbReference type="Proteomes" id="UP000034785"/>
    </source>
</evidence>
<gene>
    <name evidence="2" type="ORF">UV41_C0003G0019</name>
</gene>
<dbReference type="PANTHER" id="PTHR43179">
    <property type="entry name" value="RHAMNOSYLTRANSFERASE WBBL"/>
    <property type="match status" value="1"/>
</dbReference>
<dbReference type="InterPro" id="IPR029044">
    <property type="entry name" value="Nucleotide-diphossugar_trans"/>
</dbReference>
<comment type="caution">
    <text evidence="2">The sequence shown here is derived from an EMBL/GenBank/DDBJ whole genome shotgun (WGS) entry which is preliminary data.</text>
</comment>
<proteinExistence type="predicted"/>
<feature type="domain" description="Glycosyltransferase 2-like" evidence="1">
    <location>
        <begin position="5"/>
        <end position="178"/>
    </location>
</feature>
<dbReference type="Pfam" id="PF00535">
    <property type="entry name" value="Glycos_transf_2"/>
    <property type="match status" value="1"/>
</dbReference>
<dbReference type="AlphaFoldDB" id="A0A0G1BDI6"/>
<dbReference type="CDD" id="cd04186">
    <property type="entry name" value="GT_2_like_c"/>
    <property type="match status" value="1"/>
</dbReference>
<dbReference type="SUPFAM" id="SSF53448">
    <property type="entry name" value="Nucleotide-diphospho-sugar transferases"/>
    <property type="match status" value="1"/>
</dbReference>
<evidence type="ECO:0000259" key="1">
    <source>
        <dbReference type="Pfam" id="PF00535"/>
    </source>
</evidence>
<dbReference type="InterPro" id="IPR001173">
    <property type="entry name" value="Glyco_trans_2-like"/>
</dbReference>
<organism evidence="2 3">
    <name type="scientific">Candidatus Daviesbacteria bacterium GW2011_GWA2_42_7</name>
    <dbReference type="NCBI Taxonomy" id="1618425"/>
    <lineage>
        <taxon>Bacteria</taxon>
        <taxon>Candidatus Daviesiibacteriota</taxon>
    </lineage>
</organism>
<dbReference type="Proteomes" id="UP000034785">
    <property type="component" value="Unassembled WGS sequence"/>
</dbReference>
<dbReference type="EMBL" id="LCEJ01000003">
    <property type="protein sequence ID" value="KKS71234.1"/>
    <property type="molecule type" value="Genomic_DNA"/>
</dbReference>
<keyword evidence="2" id="KW-0808">Transferase</keyword>
<accession>A0A0G1BDI6</accession>
<dbReference type="PANTHER" id="PTHR43179:SF7">
    <property type="entry name" value="RHAMNOSYLTRANSFERASE WBBL"/>
    <property type="match status" value="1"/>
</dbReference>
<dbReference type="GO" id="GO:0016740">
    <property type="term" value="F:transferase activity"/>
    <property type="evidence" value="ECO:0007669"/>
    <property type="project" value="UniProtKB-KW"/>
</dbReference>